<evidence type="ECO:0000256" key="1">
    <source>
        <dbReference type="ARBA" id="ARBA00023125"/>
    </source>
</evidence>
<keyword evidence="5" id="KW-1185">Reference proteome</keyword>
<feature type="domain" description="HTH tetR-type" evidence="3">
    <location>
        <begin position="16"/>
        <end position="76"/>
    </location>
</feature>
<gene>
    <name evidence="4" type="ORF">HQ605_17875</name>
</gene>
<keyword evidence="1 2" id="KW-0238">DNA-binding</keyword>
<dbReference type="InterPro" id="IPR009057">
    <property type="entry name" value="Homeodomain-like_sf"/>
</dbReference>
<proteinExistence type="predicted"/>
<feature type="DNA-binding region" description="H-T-H motif" evidence="2">
    <location>
        <begin position="39"/>
        <end position="58"/>
    </location>
</feature>
<dbReference type="EMBL" id="JABUKG010000023">
    <property type="protein sequence ID" value="MBY6322691.1"/>
    <property type="molecule type" value="Genomic_DNA"/>
</dbReference>
<comment type="caution">
    <text evidence="4">The sequence shown here is derived from an EMBL/GenBank/DDBJ whole genome shotgun (WGS) entry which is preliminary data.</text>
</comment>
<dbReference type="InterPro" id="IPR001647">
    <property type="entry name" value="HTH_TetR"/>
</dbReference>
<evidence type="ECO:0000259" key="3">
    <source>
        <dbReference type="PROSITE" id="PS50977"/>
    </source>
</evidence>
<accession>A0ABS7NXF0</accession>
<sequence>MSTRRYESRVRAQSAAQTRTDVLDAAQRLFVDQGYSSTTLQQVAVAAGVSVQTVYGQGSKASLMTAILQRAFTGDEEHVSLLARPEFAAIMAEENTSRALDGYVEFVVSANSRIADLHHAAALAADSDHSIGEELERSELRRIDDIRRGMPWFVGRQLLPPDDTDEFADVLSYLTSPQTHRYFTVERRWSTDAVARWLRTAIDSHLASPPQ</sequence>
<reference evidence="4 5" key="1">
    <citation type="submission" date="2020-06" db="EMBL/GenBank/DDBJ databases">
        <title>Taxonomy, biology and ecology of Rhodococcus bacteria occurring in California pistachio and other woody hosts as revealed by genome sequence analyses.</title>
        <authorList>
            <person name="Gai Y."/>
            <person name="Riely B."/>
        </authorList>
    </citation>
    <scope>NUCLEOTIDE SEQUENCE [LARGE SCALE GENOMIC DNA]</scope>
    <source>
        <strain evidence="4 5">BP-284</strain>
    </source>
</reference>
<dbReference type="Proteomes" id="UP001520140">
    <property type="component" value="Unassembled WGS sequence"/>
</dbReference>
<dbReference type="RefSeq" id="WP_068103189.1">
    <property type="nucleotide sequence ID" value="NZ_JABUKE010000024.1"/>
</dbReference>
<name>A0ABS7NXF0_9NOCA</name>
<dbReference type="Pfam" id="PF00440">
    <property type="entry name" value="TetR_N"/>
    <property type="match status" value="1"/>
</dbReference>
<dbReference type="PANTHER" id="PTHR30055">
    <property type="entry name" value="HTH-TYPE TRANSCRIPTIONAL REGULATOR RUTR"/>
    <property type="match status" value="1"/>
</dbReference>
<dbReference type="PANTHER" id="PTHR30055:SF227">
    <property type="entry name" value="TRANSCRIPTIONAL REGULATORY PROTEIN (PROBABLY TETR-FAMILY)-RELATED"/>
    <property type="match status" value="1"/>
</dbReference>
<evidence type="ECO:0000313" key="5">
    <source>
        <dbReference type="Proteomes" id="UP001520140"/>
    </source>
</evidence>
<protein>
    <submittedName>
        <fullName evidence="4">TetR/AcrR family transcriptional regulator</fullName>
    </submittedName>
</protein>
<dbReference type="Gene3D" id="1.10.357.10">
    <property type="entry name" value="Tetracycline Repressor, domain 2"/>
    <property type="match status" value="1"/>
</dbReference>
<dbReference type="PROSITE" id="PS50977">
    <property type="entry name" value="HTH_TETR_2"/>
    <property type="match status" value="1"/>
</dbReference>
<organism evidence="4 5">
    <name type="scientific">Rhodococcoides kroppenstedtii</name>
    <dbReference type="NCBI Taxonomy" id="293050"/>
    <lineage>
        <taxon>Bacteria</taxon>
        <taxon>Bacillati</taxon>
        <taxon>Actinomycetota</taxon>
        <taxon>Actinomycetes</taxon>
        <taxon>Mycobacteriales</taxon>
        <taxon>Nocardiaceae</taxon>
        <taxon>Rhodococcoides</taxon>
    </lineage>
</organism>
<evidence type="ECO:0000256" key="2">
    <source>
        <dbReference type="PROSITE-ProRule" id="PRU00335"/>
    </source>
</evidence>
<evidence type="ECO:0000313" key="4">
    <source>
        <dbReference type="EMBL" id="MBY6322691.1"/>
    </source>
</evidence>
<dbReference type="InterPro" id="IPR050109">
    <property type="entry name" value="HTH-type_TetR-like_transc_reg"/>
</dbReference>
<dbReference type="SUPFAM" id="SSF46689">
    <property type="entry name" value="Homeodomain-like"/>
    <property type="match status" value="1"/>
</dbReference>